<keyword evidence="8" id="KW-1185">Reference proteome</keyword>
<keyword evidence="2" id="KW-0489">Methyltransferase</keyword>
<dbReference type="CDD" id="cd02440">
    <property type="entry name" value="AdoMet_MTases"/>
    <property type="match status" value="1"/>
</dbReference>
<dbReference type="InterPro" id="IPR003333">
    <property type="entry name" value="CMAS"/>
</dbReference>
<dbReference type="Pfam" id="PF02353">
    <property type="entry name" value="CMAS"/>
    <property type="match status" value="1"/>
</dbReference>
<dbReference type="GO" id="GO:0008168">
    <property type="term" value="F:methyltransferase activity"/>
    <property type="evidence" value="ECO:0007669"/>
    <property type="project" value="UniProtKB-KW"/>
</dbReference>
<evidence type="ECO:0000313" key="7">
    <source>
        <dbReference type="EMBL" id="TDQ47668.1"/>
    </source>
</evidence>
<reference evidence="7 8" key="1">
    <citation type="submission" date="2019-03" db="EMBL/GenBank/DDBJ databases">
        <title>Genomic Encyclopedia of Type Strains, Phase IV (KMG-IV): sequencing the most valuable type-strain genomes for metagenomic binning, comparative biology and taxonomic classification.</title>
        <authorList>
            <person name="Goeker M."/>
        </authorList>
    </citation>
    <scope>NUCLEOTIDE SEQUENCE [LARGE SCALE GENOMIC DNA]</scope>
    <source>
        <strain evidence="7 8">DSM 103792</strain>
    </source>
</reference>
<dbReference type="EMBL" id="SNYM01000009">
    <property type="protein sequence ID" value="TDQ47668.1"/>
    <property type="molecule type" value="Genomic_DNA"/>
</dbReference>
<accession>A0A4R6UKZ5</accession>
<evidence type="ECO:0000256" key="2">
    <source>
        <dbReference type="ARBA" id="ARBA00022603"/>
    </source>
</evidence>
<evidence type="ECO:0000256" key="4">
    <source>
        <dbReference type="ARBA" id="ARBA00022691"/>
    </source>
</evidence>
<dbReference type="PANTHER" id="PTHR43667:SF2">
    <property type="entry name" value="FATTY ACID C-METHYL TRANSFERASE"/>
    <property type="match status" value="1"/>
</dbReference>
<comment type="similarity">
    <text evidence="1">Belongs to the CFA/CMAS family.</text>
</comment>
<dbReference type="PANTHER" id="PTHR43667">
    <property type="entry name" value="CYCLOPROPANE-FATTY-ACYL-PHOSPHOLIPID SYNTHASE"/>
    <property type="match status" value="1"/>
</dbReference>
<dbReference type="Proteomes" id="UP000295375">
    <property type="component" value="Unassembled WGS sequence"/>
</dbReference>
<dbReference type="InterPro" id="IPR050723">
    <property type="entry name" value="CFA/CMAS"/>
</dbReference>
<evidence type="ECO:0000256" key="1">
    <source>
        <dbReference type="ARBA" id="ARBA00010815"/>
    </source>
</evidence>
<sequence length="420" mass="48463">MSTELVRQNKSTARQFSDTLVDRCRQGVAEQLDQLRDGQLELHENGSRWVCGEVGSLHAELTIDDASAWVDIALGGSIGAAESYMDGHWHSRDLTSLIQLFARNLDALDRIESKQRWWNQATRKLAHWWYDNSRQGAKRNIARHYDLGNDMFKLWLDPLMMYSSAIYPHTNASLEQAAEYKLRRIAEKLKIKATDQVLEIGTGWGGLSIFLARNYGCHVTTTTISREQYDEAKARIEALGLQDKITLLLQDYRELQGQFDKLVSIEMIEAVGLKYLPEYFRKCSSLLKPDGAFLLQSITIADQRYDYAASNVDFIQKYIFPGGALPSNSRIAECLRDDTDMMLMHHEDIGQHYARTLRDWRQRFLSNKEAILAQGYDQRFLRMWEYYLCYCEGGFLERTISCAQLLMHKPRCRDLVSGLQ</sequence>
<organism evidence="7 8">
    <name type="scientific">Permianibacter aggregans</name>
    <dbReference type="NCBI Taxonomy" id="1510150"/>
    <lineage>
        <taxon>Bacteria</taxon>
        <taxon>Pseudomonadati</taxon>
        <taxon>Pseudomonadota</taxon>
        <taxon>Gammaproteobacteria</taxon>
        <taxon>Pseudomonadales</taxon>
        <taxon>Pseudomonadaceae</taxon>
        <taxon>Permianibacter</taxon>
    </lineage>
</organism>
<protein>
    <submittedName>
        <fullName evidence="7">Cyclopropane-fatty-acyl-phospholipid synthase</fullName>
    </submittedName>
</protein>
<comment type="caution">
    <text evidence="7">The sequence shown here is derived from an EMBL/GenBank/DDBJ whole genome shotgun (WGS) entry which is preliminary data.</text>
</comment>
<gene>
    <name evidence="7" type="ORF">EV696_10972</name>
</gene>
<dbReference type="SUPFAM" id="SSF53335">
    <property type="entry name" value="S-adenosyl-L-methionine-dependent methyltransferases"/>
    <property type="match status" value="1"/>
</dbReference>
<evidence type="ECO:0000313" key="8">
    <source>
        <dbReference type="Proteomes" id="UP000295375"/>
    </source>
</evidence>
<dbReference type="AlphaFoldDB" id="A0A4R6UKZ5"/>
<keyword evidence="4" id="KW-0949">S-adenosyl-L-methionine</keyword>
<keyword evidence="3" id="KW-0808">Transferase</keyword>
<dbReference type="Gene3D" id="3.40.50.150">
    <property type="entry name" value="Vaccinia Virus protein VP39"/>
    <property type="match status" value="1"/>
</dbReference>
<evidence type="ECO:0000256" key="3">
    <source>
        <dbReference type="ARBA" id="ARBA00022679"/>
    </source>
</evidence>
<proteinExistence type="inferred from homology"/>
<dbReference type="InterPro" id="IPR029063">
    <property type="entry name" value="SAM-dependent_MTases_sf"/>
</dbReference>
<dbReference type="PIRSF" id="PIRSF003085">
    <property type="entry name" value="CMAS"/>
    <property type="match status" value="1"/>
</dbReference>
<dbReference type="GO" id="GO:0008610">
    <property type="term" value="P:lipid biosynthetic process"/>
    <property type="evidence" value="ECO:0007669"/>
    <property type="project" value="InterPro"/>
</dbReference>
<evidence type="ECO:0000256" key="5">
    <source>
        <dbReference type="ARBA" id="ARBA00023098"/>
    </source>
</evidence>
<feature type="active site" evidence="6">
    <location>
        <position position="391"/>
    </location>
</feature>
<dbReference type="GO" id="GO:0032259">
    <property type="term" value="P:methylation"/>
    <property type="evidence" value="ECO:0007669"/>
    <property type="project" value="UniProtKB-KW"/>
</dbReference>
<evidence type="ECO:0000256" key="6">
    <source>
        <dbReference type="PIRSR" id="PIRSR003085-1"/>
    </source>
</evidence>
<name>A0A4R6UKZ5_9GAMM</name>
<keyword evidence="5" id="KW-0443">Lipid metabolism</keyword>